<dbReference type="OMA" id="HISCIFS"/>
<feature type="domain" description="Disease resistance R13L4/SHOC-2-like LRR" evidence="2">
    <location>
        <begin position="1"/>
        <end position="336"/>
    </location>
</feature>
<name>A0A9R0Z148_TRITD</name>
<sequence>MPCVRDFKVLRVLNLQLSGHCGAHDPIDLTGISELFQLRYLKITSDICIKLPNSIRGLQCLKTLDLMDATRVTAVPWDIIHLPHLLHLTLPVDTNLLDWIGSMTDSVISLWSLGKLNYLQDLHLNMSCIPSLLGVEALAHLIGGHGNLKTIVMSHGSSVIPGASKAIISWDDLEPLPLLQRFECSPHSCITFSRIPKWIKELSHLCILKIAVVELQISWVDILRGLPALTALSLYVRRAPIERIIFNKADGFSVLKYFKLTCTSGIACLKFEAQAMPNLWKLKLGFNATPRMDQHQLIRIEHMPNLKGISVKFGGVAAHIEYARSVVTSHPRNPTINMQLVNFCSNCDGSTKQNLLTNWAVKSRAAASAPMEDPPSHFTTPSCMISSCAVPLP</sequence>
<dbReference type="InterPro" id="IPR055414">
    <property type="entry name" value="LRR_R13L4/SHOC2-like"/>
</dbReference>
<dbReference type="PANTHER" id="PTHR47186">
    <property type="entry name" value="LEUCINE-RICH REPEAT-CONTAINING PROTEIN 57"/>
    <property type="match status" value="1"/>
</dbReference>
<dbReference type="Gene3D" id="3.80.10.10">
    <property type="entry name" value="Ribonuclease Inhibitor"/>
    <property type="match status" value="1"/>
</dbReference>
<dbReference type="SUPFAM" id="SSF52058">
    <property type="entry name" value="L domain-like"/>
    <property type="match status" value="1"/>
</dbReference>
<evidence type="ECO:0000256" key="1">
    <source>
        <dbReference type="ARBA" id="ARBA00022737"/>
    </source>
</evidence>
<dbReference type="Gramene" id="TRITD7Av1G004400.1">
    <property type="protein sequence ID" value="TRITD7Av1G004400.1"/>
    <property type="gene ID" value="TRITD7Av1G004400"/>
</dbReference>
<gene>
    <name evidence="3" type="ORF">TRITD_7Av1G004400</name>
</gene>
<dbReference type="PANTHER" id="PTHR47186:SF3">
    <property type="entry name" value="OS09G0267800 PROTEIN"/>
    <property type="match status" value="1"/>
</dbReference>
<evidence type="ECO:0000313" key="3">
    <source>
        <dbReference type="EMBL" id="VAI68558.1"/>
    </source>
</evidence>
<reference evidence="3 4" key="1">
    <citation type="submission" date="2017-09" db="EMBL/GenBank/DDBJ databases">
        <authorList>
            <consortium name="International Durum Wheat Genome Sequencing Consortium (IDWGSC)"/>
            <person name="Milanesi L."/>
        </authorList>
    </citation>
    <scope>NUCLEOTIDE SEQUENCE [LARGE SCALE GENOMIC DNA]</scope>
    <source>
        <strain evidence="4">cv. Svevo</strain>
    </source>
</reference>
<keyword evidence="4" id="KW-1185">Reference proteome</keyword>
<dbReference type="InterPro" id="IPR032675">
    <property type="entry name" value="LRR_dom_sf"/>
</dbReference>
<evidence type="ECO:0000313" key="4">
    <source>
        <dbReference type="Proteomes" id="UP000324705"/>
    </source>
</evidence>
<dbReference type="AlphaFoldDB" id="A0A9R0Z148"/>
<protein>
    <recommendedName>
        <fullName evidence="2">Disease resistance R13L4/SHOC-2-like LRR domain-containing protein</fullName>
    </recommendedName>
</protein>
<proteinExistence type="predicted"/>
<dbReference type="EMBL" id="LT934123">
    <property type="protein sequence ID" value="VAI68558.1"/>
    <property type="molecule type" value="Genomic_DNA"/>
</dbReference>
<accession>A0A9R0Z148</accession>
<organism evidence="3 4">
    <name type="scientific">Triticum turgidum subsp. durum</name>
    <name type="common">Durum wheat</name>
    <name type="synonym">Triticum durum</name>
    <dbReference type="NCBI Taxonomy" id="4567"/>
    <lineage>
        <taxon>Eukaryota</taxon>
        <taxon>Viridiplantae</taxon>
        <taxon>Streptophyta</taxon>
        <taxon>Embryophyta</taxon>
        <taxon>Tracheophyta</taxon>
        <taxon>Spermatophyta</taxon>
        <taxon>Magnoliopsida</taxon>
        <taxon>Liliopsida</taxon>
        <taxon>Poales</taxon>
        <taxon>Poaceae</taxon>
        <taxon>BOP clade</taxon>
        <taxon>Pooideae</taxon>
        <taxon>Triticodae</taxon>
        <taxon>Triticeae</taxon>
        <taxon>Triticinae</taxon>
        <taxon>Triticum</taxon>
    </lineage>
</organism>
<evidence type="ECO:0000259" key="2">
    <source>
        <dbReference type="Pfam" id="PF23598"/>
    </source>
</evidence>
<dbReference type="Pfam" id="PF23598">
    <property type="entry name" value="LRR_14"/>
    <property type="match status" value="1"/>
</dbReference>
<keyword evidence="1" id="KW-0677">Repeat</keyword>
<dbReference type="Proteomes" id="UP000324705">
    <property type="component" value="Chromosome 7A"/>
</dbReference>